<dbReference type="RefSeq" id="WP_066972129.1">
    <property type="nucleotide sequence ID" value="NZ_LWMT01000203.1"/>
</dbReference>
<evidence type="ECO:0000313" key="1">
    <source>
        <dbReference type="EMBL" id="KZX13489.1"/>
    </source>
</evidence>
<organism evidence="1 2">
    <name type="scientific">Methanobrevibacter filiformis</name>
    <dbReference type="NCBI Taxonomy" id="55758"/>
    <lineage>
        <taxon>Archaea</taxon>
        <taxon>Methanobacteriati</taxon>
        <taxon>Methanobacteriota</taxon>
        <taxon>Methanomada group</taxon>
        <taxon>Methanobacteria</taxon>
        <taxon>Methanobacteriales</taxon>
        <taxon>Methanobacteriaceae</taxon>
        <taxon>Methanobrevibacter</taxon>
    </lineage>
</organism>
<evidence type="ECO:0000313" key="2">
    <source>
        <dbReference type="Proteomes" id="UP000077066"/>
    </source>
</evidence>
<accession>A0A166BKK3</accession>
<keyword evidence="2" id="KW-1185">Reference proteome</keyword>
<gene>
    <name evidence="1" type="ORF">MBFIL_10110</name>
</gene>
<reference evidence="1 2" key="1">
    <citation type="submission" date="2016-04" db="EMBL/GenBank/DDBJ databases">
        <title>Genome sequence of Methanobrevibacter filiformis DSM 11501.</title>
        <authorList>
            <person name="Poehlein A."/>
            <person name="Seedorf H."/>
            <person name="Daniel R."/>
        </authorList>
    </citation>
    <scope>NUCLEOTIDE SEQUENCE [LARGE SCALE GENOMIC DNA]</scope>
    <source>
        <strain evidence="1 2">DSM 11501</strain>
    </source>
</reference>
<comment type="caution">
    <text evidence="1">The sequence shown here is derived from an EMBL/GenBank/DDBJ whole genome shotgun (WGS) entry which is preliminary data.</text>
</comment>
<dbReference type="AlphaFoldDB" id="A0A166BKK3"/>
<dbReference type="Proteomes" id="UP000077066">
    <property type="component" value="Unassembled WGS sequence"/>
</dbReference>
<proteinExistence type="predicted"/>
<dbReference type="PATRIC" id="fig|55758.3.peg.1159"/>
<name>A0A166BKK3_9EURY</name>
<protein>
    <submittedName>
        <fullName evidence="1">Uncharacterized protein</fullName>
    </submittedName>
</protein>
<dbReference type="OrthoDB" id="76400at2157"/>
<sequence length="89" mass="10027">MEDLIELLKTKAVENKQGIKKEGLTVTIGDDEQKFRISGIGEKAVKIEKYVKYDEIIEVTEGGNDNGLEAAIKEVIEEYEPEIPEESEE</sequence>
<dbReference type="EMBL" id="LWMT01000203">
    <property type="protein sequence ID" value="KZX13489.1"/>
    <property type="molecule type" value="Genomic_DNA"/>
</dbReference>